<sequence>MLKLLLPAPKSSAVLTSNLDSQQLTSQIPADFFKKTLDKSPHLTDIYI</sequence>
<dbReference type="Proteomes" id="UP000068167">
    <property type="component" value="Chromosome"/>
</dbReference>
<dbReference type="EMBL" id="CP011339">
    <property type="protein sequence ID" value="AKV70620.1"/>
    <property type="molecule type" value="Genomic_DNA"/>
</dbReference>
<dbReference type="KEGG" id="mpk:VL20_5821"/>
<organism evidence="1 2">
    <name type="scientific">Microcystis panniformis FACHB-1757</name>
    <dbReference type="NCBI Taxonomy" id="1638788"/>
    <lineage>
        <taxon>Bacteria</taxon>
        <taxon>Bacillati</taxon>
        <taxon>Cyanobacteriota</taxon>
        <taxon>Cyanophyceae</taxon>
        <taxon>Oscillatoriophycideae</taxon>
        <taxon>Chroococcales</taxon>
        <taxon>Microcystaceae</taxon>
        <taxon>Microcystis</taxon>
    </lineage>
</organism>
<reference evidence="1 2" key="1">
    <citation type="journal article" date="2016" name="Stand. Genomic Sci.">
        <title>Complete genome sequence and genomic characterization of Microcystis panniformis FACHB 1757 by third-generation sequencing.</title>
        <authorList>
            <person name="Zhang J.Y."/>
            <person name="Guan R."/>
            <person name="Zhang H.J."/>
            <person name="Li H."/>
            <person name="Xiao P."/>
            <person name="Yu G.L."/>
            <person name="Du L."/>
            <person name="Cao D.M."/>
            <person name="Zhu B.C."/>
            <person name="Li R.H."/>
            <person name="Lu Z.H."/>
        </authorList>
    </citation>
    <scope>NUCLEOTIDE SEQUENCE [LARGE SCALE GENOMIC DNA]</scope>
    <source>
        <strain evidence="1 2">FACHB-1757</strain>
    </source>
</reference>
<keyword evidence="2" id="KW-1185">Reference proteome</keyword>
<dbReference type="AlphaFoldDB" id="A0A0K1S9A4"/>
<evidence type="ECO:0000313" key="1">
    <source>
        <dbReference type="EMBL" id="AKV70620.1"/>
    </source>
</evidence>
<dbReference type="PATRIC" id="fig|1638788.3.peg.5861"/>
<gene>
    <name evidence="1" type="ORF">VL20_5821</name>
</gene>
<protein>
    <submittedName>
        <fullName evidence="1">Uncharacterized protein</fullName>
    </submittedName>
</protein>
<accession>A0A0K1S9A4</accession>
<name>A0A0K1S9A4_9CHRO</name>
<evidence type="ECO:0000313" key="2">
    <source>
        <dbReference type="Proteomes" id="UP000068167"/>
    </source>
</evidence>
<proteinExistence type="predicted"/>